<dbReference type="InterPro" id="IPR011650">
    <property type="entry name" value="Peptidase_M20_dimer"/>
</dbReference>
<evidence type="ECO:0000259" key="3">
    <source>
        <dbReference type="Pfam" id="PF07687"/>
    </source>
</evidence>
<dbReference type="AlphaFoldDB" id="A0A644W0R2"/>
<dbReference type="Gene3D" id="3.40.630.10">
    <property type="entry name" value="Zn peptidases"/>
    <property type="match status" value="1"/>
</dbReference>
<comment type="caution">
    <text evidence="4">The sequence shown here is derived from an EMBL/GenBank/DDBJ whole genome shotgun (WGS) entry which is preliminary data.</text>
</comment>
<dbReference type="InterPro" id="IPR050072">
    <property type="entry name" value="Peptidase_M20A"/>
</dbReference>
<dbReference type="EMBL" id="VSSQ01000549">
    <property type="protein sequence ID" value="MPL97309.1"/>
    <property type="molecule type" value="Genomic_DNA"/>
</dbReference>
<evidence type="ECO:0000313" key="4">
    <source>
        <dbReference type="EMBL" id="MPL97309.1"/>
    </source>
</evidence>
<dbReference type="SUPFAM" id="SSF53187">
    <property type="entry name" value="Zn-dependent exopeptidases"/>
    <property type="match status" value="1"/>
</dbReference>
<sequence>MCNMNVLAEKYYDEIIKTAADMVKIPSVSGSEKAMAEYTVKKMQNLGYDEVRVDRCGNVIGLIKGSGGGKSTMYNCHLDVVDPGPVENWKYAPYSGEIAEGRLWGRGASDTKATFAIQIYTPYILKKENLLPKGDIYVVGVVHEETTGFGSMNMAADGFLTDFAVVGEATENELGIASRGRIVVLVNAIGKSCHASVPHTGINPFDFFAKFLPALRKYEPKADELFGFSTLTPTKIVSSESGTNLVPSSVTMCIDYRSVPSETDGEILAKISAIANECLTDGMKVEVTRMTCDVTCYNGLTEVGMYGEPSYAISPEHILVKTAQKALEKVYKHSVPIKPWAFATDCGHFSNKGVAVIGFSPAELKKCHTVEDSMDLKMFKEGIAGNLAIANSISNIEK</sequence>
<dbReference type="Gene3D" id="3.30.70.360">
    <property type="match status" value="1"/>
</dbReference>
<dbReference type="InterPro" id="IPR036264">
    <property type="entry name" value="Bact_exopeptidase_dim_dom"/>
</dbReference>
<feature type="domain" description="Peptidase M20 dimerisation" evidence="3">
    <location>
        <begin position="176"/>
        <end position="277"/>
    </location>
</feature>
<reference evidence="4" key="1">
    <citation type="submission" date="2019-08" db="EMBL/GenBank/DDBJ databases">
        <authorList>
            <person name="Kucharzyk K."/>
            <person name="Murdoch R.W."/>
            <person name="Higgins S."/>
            <person name="Loffler F."/>
        </authorList>
    </citation>
    <scope>NUCLEOTIDE SEQUENCE</scope>
</reference>
<dbReference type="PANTHER" id="PTHR43808">
    <property type="entry name" value="ACETYLORNITHINE DEACETYLASE"/>
    <property type="match status" value="1"/>
</dbReference>
<dbReference type="SUPFAM" id="SSF55031">
    <property type="entry name" value="Bacterial exopeptidase dimerisation domain"/>
    <property type="match status" value="1"/>
</dbReference>
<protein>
    <submittedName>
        <fullName evidence="4">Succinyl-diaminopimelate desuccinylase</fullName>
        <ecNumber evidence="4">3.5.1.18</ecNumber>
    </submittedName>
</protein>
<keyword evidence="1" id="KW-0479">Metal-binding</keyword>
<proteinExistence type="predicted"/>
<name>A0A644W0R2_9ZZZZ</name>
<gene>
    <name evidence="4" type="primary">dapE_13</name>
    <name evidence="4" type="ORF">SDC9_43498</name>
</gene>
<dbReference type="Pfam" id="PF07687">
    <property type="entry name" value="M20_dimer"/>
    <property type="match status" value="1"/>
</dbReference>
<dbReference type="InterPro" id="IPR002933">
    <property type="entry name" value="Peptidase_M20"/>
</dbReference>
<organism evidence="4">
    <name type="scientific">bioreactor metagenome</name>
    <dbReference type="NCBI Taxonomy" id="1076179"/>
    <lineage>
        <taxon>unclassified sequences</taxon>
        <taxon>metagenomes</taxon>
        <taxon>ecological metagenomes</taxon>
    </lineage>
</organism>
<keyword evidence="2 4" id="KW-0378">Hydrolase</keyword>
<dbReference type="GO" id="GO:0046872">
    <property type="term" value="F:metal ion binding"/>
    <property type="evidence" value="ECO:0007669"/>
    <property type="project" value="UniProtKB-KW"/>
</dbReference>
<dbReference type="GO" id="GO:0009014">
    <property type="term" value="F:succinyl-diaminopimelate desuccinylase activity"/>
    <property type="evidence" value="ECO:0007669"/>
    <property type="project" value="UniProtKB-EC"/>
</dbReference>
<evidence type="ECO:0000256" key="2">
    <source>
        <dbReference type="ARBA" id="ARBA00022801"/>
    </source>
</evidence>
<dbReference type="EC" id="3.5.1.18" evidence="4"/>
<dbReference type="Pfam" id="PF01546">
    <property type="entry name" value="Peptidase_M20"/>
    <property type="match status" value="1"/>
</dbReference>
<accession>A0A644W0R2</accession>
<evidence type="ECO:0000256" key="1">
    <source>
        <dbReference type="ARBA" id="ARBA00022723"/>
    </source>
</evidence>